<gene>
    <name evidence="2" type="ORF">V6N12_023940</name>
</gene>
<accession>A0ABR2G033</accession>
<reference evidence="2 3" key="1">
    <citation type="journal article" date="2024" name="G3 (Bethesda)">
        <title>Genome assembly of Hibiscus sabdariffa L. provides insights into metabolisms of medicinal natural products.</title>
        <authorList>
            <person name="Kim T."/>
        </authorList>
    </citation>
    <scope>NUCLEOTIDE SEQUENCE [LARGE SCALE GENOMIC DNA]</scope>
    <source>
        <strain evidence="2">TK-2024</strain>
        <tissue evidence="2">Old leaves</tissue>
    </source>
</reference>
<dbReference type="EMBL" id="JBBPBM010000004">
    <property type="protein sequence ID" value="KAK8589546.1"/>
    <property type="molecule type" value="Genomic_DNA"/>
</dbReference>
<keyword evidence="1" id="KW-1133">Transmembrane helix</keyword>
<keyword evidence="3" id="KW-1185">Reference proteome</keyword>
<feature type="transmembrane region" description="Helical" evidence="1">
    <location>
        <begin position="6"/>
        <end position="22"/>
    </location>
</feature>
<evidence type="ECO:0000313" key="3">
    <source>
        <dbReference type="Proteomes" id="UP001472677"/>
    </source>
</evidence>
<comment type="caution">
    <text evidence="2">The sequence shown here is derived from an EMBL/GenBank/DDBJ whole genome shotgun (WGS) entry which is preliminary data.</text>
</comment>
<keyword evidence="1" id="KW-0812">Transmembrane</keyword>
<evidence type="ECO:0000313" key="2">
    <source>
        <dbReference type="EMBL" id="KAK8589546.1"/>
    </source>
</evidence>
<keyword evidence="1" id="KW-0472">Membrane</keyword>
<protein>
    <submittedName>
        <fullName evidence="2">Uncharacterized protein</fullName>
    </submittedName>
</protein>
<dbReference type="Proteomes" id="UP001472677">
    <property type="component" value="Unassembled WGS sequence"/>
</dbReference>
<proteinExistence type="predicted"/>
<name>A0ABR2G033_9ROSI</name>
<evidence type="ECO:0000256" key="1">
    <source>
        <dbReference type="SAM" id="Phobius"/>
    </source>
</evidence>
<organism evidence="2 3">
    <name type="scientific">Hibiscus sabdariffa</name>
    <name type="common">roselle</name>
    <dbReference type="NCBI Taxonomy" id="183260"/>
    <lineage>
        <taxon>Eukaryota</taxon>
        <taxon>Viridiplantae</taxon>
        <taxon>Streptophyta</taxon>
        <taxon>Embryophyta</taxon>
        <taxon>Tracheophyta</taxon>
        <taxon>Spermatophyta</taxon>
        <taxon>Magnoliopsida</taxon>
        <taxon>eudicotyledons</taxon>
        <taxon>Gunneridae</taxon>
        <taxon>Pentapetalae</taxon>
        <taxon>rosids</taxon>
        <taxon>malvids</taxon>
        <taxon>Malvales</taxon>
        <taxon>Malvaceae</taxon>
        <taxon>Malvoideae</taxon>
        <taxon>Hibiscus</taxon>
    </lineage>
</organism>
<sequence length="168" mass="18373">MVVGFVMGFWGVVATLFFIRSWRHAYYQKLEHIGRKLYVFWATMEPSLLLKRKRCGGRGGGGGGGGGGGVNIGLSEATQTLTRNASELFSRSLPFDEEAEYENEELFRPRSLAGDSLASELLAAEAKTNEAPIIQTKCLKFLIDASSFSINALFGEVVGEYSESGPMF</sequence>